<gene>
    <name evidence="2" type="ORF">SAMN05216337_1017151</name>
</gene>
<evidence type="ECO:0000313" key="2">
    <source>
        <dbReference type="EMBL" id="SDD95651.1"/>
    </source>
</evidence>
<dbReference type="RefSeq" id="WP_092084093.1">
    <property type="nucleotide sequence ID" value="NZ_FMZW01000017.1"/>
</dbReference>
<evidence type="ECO:0000313" key="3">
    <source>
        <dbReference type="Proteomes" id="UP000199245"/>
    </source>
</evidence>
<dbReference type="EMBL" id="FMZW01000017">
    <property type="protein sequence ID" value="SDD95651.1"/>
    <property type="molecule type" value="Genomic_DNA"/>
</dbReference>
<dbReference type="AlphaFoldDB" id="A0A1G6YZB1"/>
<evidence type="ECO:0000256" key="1">
    <source>
        <dbReference type="SAM" id="MobiDB-lite"/>
    </source>
</evidence>
<protein>
    <recommendedName>
        <fullName evidence="4">Large polyvalent protein associated domain-containing protein</fullName>
    </recommendedName>
</protein>
<proteinExistence type="predicted"/>
<accession>A0A1G6YZB1</accession>
<sequence length="1021" mass="110473">MAIQTDGPLMEPENKGIDEFHVGYGASLRATAAQAWEDSPVMQMLGLQEMDKAKGQQIDFGEISTGMPTPGLAEENAAAQAAPRVDMIDAIDRVKKAGLASQLKLPDQPDIPEPQLKIMMDRAQRRQELDTTIERGPQGFVSSALSVGTSFAVGAVDPLNIASAFIPVVGELRYGKILASAGDSLATRLAARAGVGAAEGAVGQAALEPLDWWSHTQDGRDFGAVDVLHNIMFGAALGGGLHAGGGFISDAYRRRVDRPLFPYDLGEPLEQHPDWNELRTQPQPPPLPRDVLGEFPGMDALAPKAAPAAPAEVPRLPESPEMDALVAQLERDYSEAPSPAVNIINDLPPRAHEDAMRGAIASLIDGEPVRAGEMLEAAAQTDPRIAESFRAFHGSPADFESFDATKINTGEGAQSYGHGLYFAENDEVARRYQRTVSDKAFVNKVAELYDEGFSPPDAWNEIKSHWSEFSPGEQRLMLALERDDWFGFDYPHQAVNAALRDLKNFDPSPETVAAVNAIGNLYRVKIKADKSHMLDWDRGFEAQSPFVRDALRKLGFNDAEVAGAPGKEFHTWLAKQAREKIEAEGREVGPSDTRRAAAARLAEVGIPGIKYLDRGSRAGGEHTQNFVVFNDKDVEITHKNGEPVKREELLAERNAEKAEPVATKKPRGRAAADPKTWSLFEFLAREGGLKPDPELAAIFGSAKGPFVPGFGPLVRPKGRALDDALRLAKDHGYMFDAADVTGAEGSLTPRDLLDRIAEENSGRRQYRGDQEIATKGEVKADLEQEKHEIIKLLHEELESASGIPHGAIDPRLEDRVVEIVRKEGAEDVLGAFERAIMEDAERYEGLANARAATADLAHIPGWDVDDRAATQGHGPADPGERGAAGLPESGRGAGDGSQPRGAGEGTGPAAAPELDRTIDRDAAWHQLAQRAPDFDDPDIIAASKAAEAVKAPPSKLDERVTAAEKAEAYAKQMYDMFASRLPEGERARLDEMIADLDQKRVDQDTVSQRGAACLFEGYGET</sequence>
<feature type="region of interest" description="Disordered" evidence="1">
    <location>
        <begin position="865"/>
        <end position="912"/>
    </location>
</feature>
<dbReference type="Proteomes" id="UP000199245">
    <property type="component" value="Unassembled WGS sequence"/>
</dbReference>
<organism evidence="2 3">
    <name type="scientific">Bradyrhizobium brasilense</name>
    <dbReference type="NCBI Taxonomy" id="1419277"/>
    <lineage>
        <taxon>Bacteria</taxon>
        <taxon>Pseudomonadati</taxon>
        <taxon>Pseudomonadota</taxon>
        <taxon>Alphaproteobacteria</taxon>
        <taxon>Hyphomicrobiales</taxon>
        <taxon>Nitrobacteraceae</taxon>
        <taxon>Bradyrhizobium</taxon>
    </lineage>
</organism>
<evidence type="ECO:0008006" key="4">
    <source>
        <dbReference type="Google" id="ProtNLM"/>
    </source>
</evidence>
<reference evidence="2 3" key="1">
    <citation type="submission" date="2016-10" db="EMBL/GenBank/DDBJ databases">
        <authorList>
            <person name="de Groot N.N."/>
        </authorList>
    </citation>
    <scope>NUCLEOTIDE SEQUENCE [LARGE SCALE GENOMIC DNA]</scope>
    <source>
        <strain evidence="2 3">R5</strain>
    </source>
</reference>
<name>A0A1G6YZB1_9BRAD</name>